<comment type="similarity">
    <text evidence="2">Belongs to the RNase H family.</text>
</comment>
<keyword evidence="5" id="KW-0479">Metal-binding</keyword>
<feature type="compositionally biased region" description="Polar residues" evidence="8">
    <location>
        <begin position="271"/>
        <end position="283"/>
    </location>
</feature>
<dbReference type="GO" id="GO:0046872">
    <property type="term" value="F:metal ion binding"/>
    <property type="evidence" value="ECO:0007669"/>
    <property type="project" value="UniProtKB-KW"/>
</dbReference>
<reference evidence="10 11" key="1">
    <citation type="journal article" date="2019" name="Nat. Ecol. Evol.">
        <title>Megaphylogeny resolves global patterns of mushroom evolution.</title>
        <authorList>
            <person name="Varga T."/>
            <person name="Krizsan K."/>
            <person name="Foldi C."/>
            <person name="Dima B."/>
            <person name="Sanchez-Garcia M."/>
            <person name="Sanchez-Ramirez S."/>
            <person name="Szollosi G.J."/>
            <person name="Szarkandi J.G."/>
            <person name="Papp V."/>
            <person name="Albert L."/>
            <person name="Andreopoulos W."/>
            <person name="Angelini C."/>
            <person name="Antonin V."/>
            <person name="Barry K.W."/>
            <person name="Bougher N.L."/>
            <person name="Buchanan P."/>
            <person name="Buyck B."/>
            <person name="Bense V."/>
            <person name="Catcheside P."/>
            <person name="Chovatia M."/>
            <person name="Cooper J."/>
            <person name="Damon W."/>
            <person name="Desjardin D."/>
            <person name="Finy P."/>
            <person name="Geml J."/>
            <person name="Haridas S."/>
            <person name="Hughes K."/>
            <person name="Justo A."/>
            <person name="Karasinski D."/>
            <person name="Kautmanova I."/>
            <person name="Kiss B."/>
            <person name="Kocsube S."/>
            <person name="Kotiranta H."/>
            <person name="LaButti K.M."/>
            <person name="Lechner B.E."/>
            <person name="Liimatainen K."/>
            <person name="Lipzen A."/>
            <person name="Lukacs Z."/>
            <person name="Mihaltcheva S."/>
            <person name="Morgado L.N."/>
            <person name="Niskanen T."/>
            <person name="Noordeloos M.E."/>
            <person name="Ohm R.A."/>
            <person name="Ortiz-Santana B."/>
            <person name="Ovrebo C."/>
            <person name="Racz N."/>
            <person name="Riley R."/>
            <person name="Savchenko A."/>
            <person name="Shiryaev A."/>
            <person name="Soop K."/>
            <person name="Spirin V."/>
            <person name="Szebenyi C."/>
            <person name="Tomsovsky M."/>
            <person name="Tulloss R.E."/>
            <person name="Uehling J."/>
            <person name="Grigoriev I.V."/>
            <person name="Vagvolgyi C."/>
            <person name="Papp T."/>
            <person name="Martin F.M."/>
            <person name="Miettinen O."/>
            <person name="Hibbett D.S."/>
            <person name="Nagy L.G."/>
        </authorList>
    </citation>
    <scope>NUCLEOTIDE SEQUENCE [LARGE SCALE GENOMIC DNA]</scope>
    <source>
        <strain evidence="10 11">CBS 121175</strain>
    </source>
</reference>
<organism evidence="10 11">
    <name type="scientific">Coprinopsis marcescibilis</name>
    <name type="common">Agaric fungus</name>
    <name type="synonym">Psathyrella marcescibilis</name>
    <dbReference type="NCBI Taxonomy" id="230819"/>
    <lineage>
        <taxon>Eukaryota</taxon>
        <taxon>Fungi</taxon>
        <taxon>Dikarya</taxon>
        <taxon>Basidiomycota</taxon>
        <taxon>Agaricomycotina</taxon>
        <taxon>Agaricomycetes</taxon>
        <taxon>Agaricomycetidae</taxon>
        <taxon>Agaricales</taxon>
        <taxon>Agaricineae</taxon>
        <taxon>Psathyrellaceae</taxon>
        <taxon>Coprinopsis</taxon>
    </lineage>
</organism>
<dbReference type="InterPro" id="IPR012337">
    <property type="entry name" value="RNaseH-like_sf"/>
</dbReference>
<evidence type="ECO:0000259" key="9">
    <source>
        <dbReference type="PROSITE" id="PS50879"/>
    </source>
</evidence>
<proteinExistence type="inferred from homology"/>
<dbReference type="PROSITE" id="PS50879">
    <property type="entry name" value="RNASE_H_1"/>
    <property type="match status" value="1"/>
</dbReference>
<evidence type="ECO:0000256" key="2">
    <source>
        <dbReference type="ARBA" id="ARBA00005300"/>
    </source>
</evidence>
<evidence type="ECO:0000256" key="5">
    <source>
        <dbReference type="ARBA" id="ARBA00022723"/>
    </source>
</evidence>
<gene>
    <name evidence="10" type="ORF">FA15DRAFT_551503</name>
</gene>
<dbReference type="SUPFAM" id="SSF53098">
    <property type="entry name" value="Ribonuclease H-like"/>
    <property type="match status" value="1"/>
</dbReference>
<dbReference type="Proteomes" id="UP000307440">
    <property type="component" value="Unassembled WGS sequence"/>
</dbReference>
<dbReference type="EC" id="3.1.26.4" evidence="3"/>
<dbReference type="Gene3D" id="3.30.420.10">
    <property type="entry name" value="Ribonuclease H-like superfamily/Ribonuclease H"/>
    <property type="match status" value="1"/>
</dbReference>
<feature type="non-terminal residue" evidence="10">
    <location>
        <position position="294"/>
    </location>
</feature>
<evidence type="ECO:0000256" key="1">
    <source>
        <dbReference type="ARBA" id="ARBA00000077"/>
    </source>
</evidence>
<dbReference type="GO" id="GO:0003676">
    <property type="term" value="F:nucleic acid binding"/>
    <property type="evidence" value="ECO:0007669"/>
    <property type="project" value="InterPro"/>
</dbReference>
<keyword evidence="6" id="KW-0255">Endonuclease</keyword>
<accession>A0A5C3L145</accession>
<dbReference type="InterPro" id="IPR050092">
    <property type="entry name" value="RNase_H"/>
</dbReference>
<evidence type="ECO:0000256" key="4">
    <source>
        <dbReference type="ARBA" id="ARBA00022722"/>
    </source>
</evidence>
<evidence type="ECO:0000313" key="10">
    <source>
        <dbReference type="EMBL" id="TFK26659.1"/>
    </source>
</evidence>
<dbReference type="OrthoDB" id="245563at2759"/>
<dbReference type="GO" id="GO:0004523">
    <property type="term" value="F:RNA-DNA hybrid ribonuclease activity"/>
    <property type="evidence" value="ECO:0007669"/>
    <property type="project" value="UniProtKB-EC"/>
</dbReference>
<dbReference type="InterPro" id="IPR002156">
    <property type="entry name" value="RNaseH_domain"/>
</dbReference>
<feature type="non-terminal residue" evidence="10">
    <location>
        <position position="1"/>
    </location>
</feature>
<dbReference type="EMBL" id="ML210172">
    <property type="protein sequence ID" value="TFK26659.1"/>
    <property type="molecule type" value="Genomic_DNA"/>
</dbReference>
<dbReference type="GO" id="GO:0043137">
    <property type="term" value="P:DNA replication, removal of RNA primer"/>
    <property type="evidence" value="ECO:0007669"/>
    <property type="project" value="TreeGrafter"/>
</dbReference>
<feature type="domain" description="RNase H type-1" evidence="9">
    <location>
        <begin position="46"/>
        <end position="196"/>
    </location>
</feature>
<name>A0A5C3L145_COPMA</name>
<dbReference type="AlphaFoldDB" id="A0A5C3L145"/>
<evidence type="ECO:0000256" key="6">
    <source>
        <dbReference type="ARBA" id="ARBA00022759"/>
    </source>
</evidence>
<evidence type="ECO:0000256" key="7">
    <source>
        <dbReference type="ARBA" id="ARBA00022801"/>
    </source>
</evidence>
<comment type="catalytic activity">
    <reaction evidence="1">
        <text>Endonucleolytic cleavage to 5'-phosphomonoester.</text>
        <dbReference type="EC" id="3.1.26.4"/>
    </reaction>
</comment>
<sequence>AKYKKFSTAEEAKAFVKGKEYSNATSSTASSSNIKKRPIATAVENEDMYDIVYTDGASKDNGKPSAVAGVGVWWGRGDPRNIAERCPGDQTNNRAELIAILRVLEETPVTKKPLLIRTDSRYCMQCLEDWMPNWIRNNWMNSSKEPVKNAGIIRLISAHLDLRGQRGQQIRFDHVKGHSGDVGNDGADYQANQGTLLPPVPDRDWATAEVEVRSRIRMTDIPVSRTISRIEEADGEKSVVIESSPIETPAKRQRVESPQPSIPEQVAKTPAKQSMSKAQSSVKTPLRTPSRDAN</sequence>
<keyword evidence="11" id="KW-1185">Reference proteome</keyword>
<dbReference type="PANTHER" id="PTHR10642">
    <property type="entry name" value="RIBONUCLEASE H1"/>
    <property type="match status" value="1"/>
</dbReference>
<dbReference type="Pfam" id="PF00075">
    <property type="entry name" value="RNase_H"/>
    <property type="match status" value="1"/>
</dbReference>
<evidence type="ECO:0000256" key="3">
    <source>
        <dbReference type="ARBA" id="ARBA00012180"/>
    </source>
</evidence>
<dbReference type="InterPro" id="IPR036397">
    <property type="entry name" value="RNaseH_sf"/>
</dbReference>
<protein>
    <recommendedName>
        <fullName evidence="3">ribonuclease H</fullName>
        <ecNumber evidence="3">3.1.26.4</ecNumber>
    </recommendedName>
</protein>
<dbReference type="PANTHER" id="PTHR10642:SF26">
    <property type="entry name" value="RIBONUCLEASE H1"/>
    <property type="match status" value="1"/>
</dbReference>
<keyword evidence="4" id="KW-0540">Nuclease</keyword>
<evidence type="ECO:0000313" key="11">
    <source>
        <dbReference type="Proteomes" id="UP000307440"/>
    </source>
</evidence>
<dbReference type="CDD" id="cd09280">
    <property type="entry name" value="RNase_HI_eukaryote_like"/>
    <property type="match status" value="1"/>
</dbReference>
<evidence type="ECO:0000256" key="8">
    <source>
        <dbReference type="SAM" id="MobiDB-lite"/>
    </source>
</evidence>
<dbReference type="STRING" id="230819.A0A5C3L145"/>
<keyword evidence="7" id="KW-0378">Hydrolase</keyword>
<feature type="region of interest" description="Disordered" evidence="8">
    <location>
        <begin position="234"/>
        <end position="294"/>
    </location>
</feature>